<evidence type="ECO:0000313" key="3">
    <source>
        <dbReference type="EMBL" id="SMC98390.1"/>
    </source>
</evidence>
<dbReference type="GO" id="GO:0008664">
    <property type="term" value="F:RNA 2',3'-cyclic 3'-phosphodiesterase activity"/>
    <property type="evidence" value="ECO:0007669"/>
    <property type="project" value="UniProtKB-EC"/>
</dbReference>
<comment type="similarity">
    <text evidence="2">Belongs to the 2H phosphoesterase superfamily. ThpR family.</text>
</comment>
<evidence type="ECO:0000313" key="4">
    <source>
        <dbReference type="Proteomes" id="UP000192656"/>
    </source>
</evidence>
<keyword evidence="4" id="KW-1185">Reference proteome</keyword>
<comment type="function">
    <text evidence="2">Hydrolyzes RNA 2',3'-cyclic phosphodiester to an RNA 2'-phosphomonoester.</text>
</comment>
<dbReference type="NCBIfam" id="TIGR02258">
    <property type="entry name" value="2_5_ligase"/>
    <property type="match status" value="1"/>
</dbReference>
<dbReference type="InterPro" id="IPR004175">
    <property type="entry name" value="RNA_CPDase"/>
</dbReference>
<reference evidence="3 4" key="1">
    <citation type="submission" date="2017-04" db="EMBL/GenBank/DDBJ databases">
        <authorList>
            <person name="Afonso C.L."/>
            <person name="Miller P.J."/>
            <person name="Scott M.A."/>
            <person name="Spackman E."/>
            <person name="Goraichik I."/>
            <person name="Dimitrov K.M."/>
            <person name="Suarez D.L."/>
            <person name="Swayne D.E."/>
        </authorList>
    </citation>
    <scope>NUCLEOTIDE SEQUENCE [LARGE SCALE GENOMIC DNA]</scope>
    <source>
        <strain evidence="3 4">CGMCC 1.10972</strain>
    </source>
</reference>
<dbReference type="EC" id="3.1.4.58" evidence="2"/>
<sequence length="203" mass="22492">MPRLFTALEVPPDVALSLSFLKGGLPPARWIEQENYHLTLRFFGDIEARAADDLVEALDRIERPRFTLSLAGLAAFGNKKPHSIYAGVTASPELADLQAEIDRIAKRLGLPGDQRKFVPHVTIARLKNARPEDAARYLALRGGYRSPPFEVKRFGLFSSKASVGGGPYILEEPFDLYGRGASARSETEEEAFPVYRSMRGIAF</sequence>
<feature type="active site" description="Proton acceptor" evidence="2">
    <location>
        <position position="120"/>
    </location>
</feature>
<dbReference type="PANTHER" id="PTHR35561:SF1">
    <property type="entry name" value="RNA 2',3'-CYCLIC PHOSPHODIESTERASE"/>
    <property type="match status" value="1"/>
</dbReference>
<keyword evidence="3" id="KW-0436">Ligase</keyword>
<organism evidence="3 4">
    <name type="scientific">Fulvimarina manganoxydans</name>
    <dbReference type="NCBI Taxonomy" id="937218"/>
    <lineage>
        <taxon>Bacteria</taxon>
        <taxon>Pseudomonadati</taxon>
        <taxon>Pseudomonadota</taxon>
        <taxon>Alphaproteobacteria</taxon>
        <taxon>Hyphomicrobiales</taxon>
        <taxon>Aurantimonadaceae</taxon>
        <taxon>Fulvimarina</taxon>
    </lineage>
</organism>
<evidence type="ECO:0000256" key="2">
    <source>
        <dbReference type="HAMAP-Rule" id="MF_01940"/>
    </source>
</evidence>
<dbReference type="RefSeq" id="WP_084411545.1">
    <property type="nucleotide sequence ID" value="NZ_FWXR01000016.1"/>
</dbReference>
<feature type="short sequence motif" description="HXTX 1" evidence="2">
    <location>
        <begin position="37"/>
        <end position="40"/>
    </location>
</feature>
<dbReference type="GO" id="GO:0004113">
    <property type="term" value="F:2',3'-cyclic-nucleotide 3'-phosphodiesterase activity"/>
    <property type="evidence" value="ECO:0007669"/>
    <property type="project" value="InterPro"/>
</dbReference>
<comment type="catalytic activity">
    <reaction evidence="2">
        <text>a 3'-end 2',3'-cyclophospho-ribonucleotide-RNA + H2O = a 3'-end 2'-phospho-ribonucleotide-RNA + H(+)</text>
        <dbReference type="Rhea" id="RHEA:11828"/>
        <dbReference type="Rhea" id="RHEA-COMP:10464"/>
        <dbReference type="Rhea" id="RHEA-COMP:17353"/>
        <dbReference type="ChEBI" id="CHEBI:15377"/>
        <dbReference type="ChEBI" id="CHEBI:15378"/>
        <dbReference type="ChEBI" id="CHEBI:83064"/>
        <dbReference type="ChEBI" id="CHEBI:173113"/>
        <dbReference type="EC" id="3.1.4.58"/>
    </reaction>
</comment>
<dbReference type="Proteomes" id="UP000192656">
    <property type="component" value="Unassembled WGS sequence"/>
</dbReference>
<dbReference type="InterPro" id="IPR009097">
    <property type="entry name" value="Cyclic_Pdiesterase"/>
</dbReference>
<keyword evidence="1 2" id="KW-0378">Hydrolase</keyword>
<evidence type="ECO:0000256" key="1">
    <source>
        <dbReference type="ARBA" id="ARBA00022801"/>
    </source>
</evidence>
<dbReference type="EMBL" id="FWXR01000016">
    <property type="protein sequence ID" value="SMC98390.1"/>
    <property type="molecule type" value="Genomic_DNA"/>
</dbReference>
<feature type="short sequence motif" description="HXTX 2" evidence="2">
    <location>
        <begin position="120"/>
        <end position="123"/>
    </location>
</feature>
<name>A0A1W2DLK9_9HYPH</name>
<dbReference type="PANTHER" id="PTHR35561">
    <property type="entry name" value="RNA 2',3'-CYCLIC PHOSPHODIESTERASE"/>
    <property type="match status" value="1"/>
</dbReference>
<proteinExistence type="inferred from homology"/>
<dbReference type="Pfam" id="PF13563">
    <property type="entry name" value="2_5_RNA_ligase2"/>
    <property type="match status" value="1"/>
</dbReference>
<accession>A0A1W2DLK9</accession>
<dbReference type="Gene3D" id="3.90.1140.10">
    <property type="entry name" value="Cyclic phosphodiesterase"/>
    <property type="match status" value="1"/>
</dbReference>
<dbReference type="STRING" id="937218.SAMN06297251_11616"/>
<feature type="active site" description="Proton donor" evidence="2">
    <location>
        <position position="37"/>
    </location>
</feature>
<dbReference type="OrthoDB" id="9793819at2"/>
<dbReference type="HAMAP" id="MF_01940">
    <property type="entry name" value="RNA_CPDase"/>
    <property type="match status" value="1"/>
</dbReference>
<dbReference type="SUPFAM" id="SSF55144">
    <property type="entry name" value="LigT-like"/>
    <property type="match status" value="1"/>
</dbReference>
<dbReference type="GO" id="GO:0016874">
    <property type="term" value="F:ligase activity"/>
    <property type="evidence" value="ECO:0007669"/>
    <property type="project" value="UniProtKB-KW"/>
</dbReference>
<gene>
    <name evidence="3" type="ORF">SAMN06297251_11616</name>
</gene>
<dbReference type="AlphaFoldDB" id="A0A1W2DLK9"/>
<protein>
    <recommendedName>
        <fullName evidence="2">RNA 2',3'-cyclic phosphodiesterase</fullName>
        <shortName evidence="2">RNA 2',3'-CPDase</shortName>
        <ecNumber evidence="2">3.1.4.58</ecNumber>
    </recommendedName>
</protein>